<accession>L1J9W5</accession>
<feature type="non-terminal residue" evidence="2">
    <location>
        <position position="1"/>
    </location>
</feature>
<dbReference type="GeneID" id="17301659"/>
<dbReference type="OrthoDB" id="5986263at2759"/>
<reference evidence="4" key="2">
    <citation type="submission" date="2012-11" db="EMBL/GenBank/DDBJ databases">
        <authorList>
            <person name="Kuo A."/>
            <person name="Curtis B.A."/>
            <person name="Tanifuji G."/>
            <person name="Burki F."/>
            <person name="Gruber A."/>
            <person name="Irimia M."/>
            <person name="Maruyama S."/>
            <person name="Arias M.C."/>
            <person name="Ball S.G."/>
            <person name="Gile G.H."/>
            <person name="Hirakawa Y."/>
            <person name="Hopkins J.F."/>
            <person name="Rensing S.A."/>
            <person name="Schmutz J."/>
            <person name="Symeonidi A."/>
            <person name="Elias M."/>
            <person name="Eveleigh R.J."/>
            <person name="Herman E.K."/>
            <person name="Klute M.J."/>
            <person name="Nakayama T."/>
            <person name="Obornik M."/>
            <person name="Reyes-Prieto A."/>
            <person name="Armbrust E.V."/>
            <person name="Aves S.J."/>
            <person name="Beiko R.G."/>
            <person name="Coutinho P."/>
            <person name="Dacks J.B."/>
            <person name="Durnford D.G."/>
            <person name="Fast N.M."/>
            <person name="Green B.R."/>
            <person name="Grisdale C."/>
            <person name="Hempe F."/>
            <person name="Henrissat B."/>
            <person name="Hoppner M.P."/>
            <person name="Ishida K.-I."/>
            <person name="Kim E."/>
            <person name="Koreny L."/>
            <person name="Kroth P.G."/>
            <person name="Liu Y."/>
            <person name="Malik S.-B."/>
            <person name="Maier U.G."/>
            <person name="McRose D."/>
            <person name="Mock T."/>
            <person name="Neilson J.A."/>
            <person name="Onodera N.T."/>
            <person name="Poole A.M."/>
            <person name="Pritham E.J."/>
            <person name="Richards T.A."/>
            <person name="Rocap G."/>
            <person name="Roy S.W."/>
            <person name="Sarai C."/>
            <person name="Schaack S."/>
            <person name="Shirato S."/>
            <person name="Slamovits C.H."/>
            <person name="Spencer D.F."/>
            <person name="Suzuki S."/>
            <person name="Worden A.Z."/>
            <person name="Zauner S."/>
            <person name="Barry K."/>
            <person name="Bell C."/>
            <person name="Bharti A.K."/>
            <person name="Crow J.A."/>
            <person name="Grimwood J."/>
            <person name="Kramer R."/>
            <person name="Lindquist E."/>
            <person name="Lucas S."/>
            <person name="Salamov A."/>
            <person name="McFadden G.I."/>
            <person name="Lane C.E."/>
            <person name="Keeling P.J."/>
            <person name="Gray M.W."/>
            <person name="Grigoriev I.V."/>
            <person name="Archibald J.M."/>
        </authorList>
    </citation>
    <scope>NUCLEOTIDE SEQUENCE</scope>
    <source>
        <strain evidence="4">CCMP2712</strain>
    </source>
</reference>
<dbReference type="InterPro" id="IPR000421">
    <property type="entry name" value="FA58C"/>
</dbReference>
<evidence type="ECO:0000313" key="2">
    <source>
        <dbReference type="EMBL" id="EKX45127.1"/>
    </source>
</evidence>
<proteinExistence type="predicted"/>
<dbReference type="PANTHER" id="PTHR47457">
    <property type="entry name" value="OS05G0345500 PROTEIN"/>
    <property type="match status" value="1"/>
</dbReference>
<dbReference type="RefSeq" id="XP_005832107.1">
    <property type="nucleotide sequence ID" value="XM_005832050.1"/>
</dbReference>
<dbReference type="KEGG" id="gtt:GUITHDRAFT_46879"/>
<dbReference type="STRING" id="905079.L1J9W5"/>
<dbReference type="Gene3D" id="2.60.120.260">
    <property type="entry name" value="Galactose-binding domain-like"/>
    <property type="match status" value="1"/>
</dbReference>
<dbReference type="InterPro" id="IPR008979">
    <property type="entry name" value="Galactose-bd-like_sf"/>
</dbReference>
<gene>
    <name evidence="2" type="ORF">GUITHDRAFT_46879</name>
</gene>
<evidence type="ECO:0000313" key="4">
    <source>
        <dbReference type="Proteomes" id="UP000011087"/>
    </source>
</evidence>
<dbReference type="AlphaFoldDB" id="L1J9W5"/>
<reference evidence="2 4" key="1">
    <citation type="journal article" date="2012" name="Nature">
        <title>Algal genomes reveal evolutionary mosaicism and the fate of nucleomorphs.</title>
        <authorList>
            <consortium name="DOE Joint Genome Institute"/>
            <person name="Curtis B.A."/>
            <person name="Tanifuji G."/>
            <person name="Burki F."/>
            <person name="Gruber A."/>
            <person name="Irimia M."/>
            <person name="Maruyama S."/>
            <person name="Arias M.C."/>
            <person name="Ball S.G."/>
            <person name="Gile G.H."/>
            <person name="Hirakawa Y."/>
            <person name="Hopkins J.F."/>
            <person name="Kuo A."/>
            <person name="Rensing S.A."/>
            <person name="Schmutz J."/>
            <person name="Symeonidi A."/>
            <person name="Elias M."/>
            <person name="Eveleigh R.J."/>
            <person name="Herman E.K."/>
            <person name="Klute M.J."/>
            <person name="Nakayama T."/>
            <person name="Obornik M."/>
            <person name="Reyes-Prieto A."/>
            <person name="Armbrust E.V."/>
            <person name="Aves S.J."/>
            <person name="Beiko R.G."/>
            <person name="Coutinho P."/>
            <person name="Dacks J.B."/>
            <person name="Durnford D.G."/>
            <person name="Fast N.M."/>
            <person name="Green B.R."/>
            <person name="Grisdale C.J."/>
            <person name="Hempel F."/>
            <person name="Henrissat B."/>
            <person name="Hoppner M.P."/>
            <person name="Ishida K."/>
            <person name="Kim E."/>
            <person name="Koreny L."/>
            <person name="Kroth P.G."/>
            <person name="Liu Y."/>
            <person name="Malik S.B."/>
            <person name="Maier U.G."/>
            <person name="McRose D."/>
            <person name="Mock T."/>
            <person name="Neilson J.A."/>
            <person name="Onodera N.T."/>
            <person name="Poole A.M."/>
            <person name="Pritham E.J."/>
            <person name="Richards T.A."/>
            <person name="Rocap G."/>
            <person name="Roy S.W."/>
            <person name="Sarai C."/>
            <person name="Schaack S."/>
            <person name="Shirato S."/>
            <person name="Slamovits C.H."/>
            <person name="Spencer D.F."/>
            <person name="Suzuki S."/>
            <person name="Worden A.Z."/>
            <person name="Zauner S."/>
            <person name="Barry K."/>
            <person name="Bell C."/>
            <person name="Bharti A.K."/>
            <person name="Crow J.A."/>
            <person name="Grimwood J."/>
            <person name="Kramer R."/>
            <person name="Lindquist E."/>
            <person name="Lucas S."/>
            <person name="Salamov A."/>
            <person name="McFadden G.I."/>
            <person name="Lane C.E."/>
            <person name="Keeling P.J."/>
            <person name="Gray M.W."/>
            <person name="Grigoriev I.V."/>
            <person name="Archibald J.M."/>
        </authorList>
    </citation>
    <scope>NUCLEOTIDE SEQUENCE</scope>
    <source>
        <strain evidence="2 4">CCMP2712</strain>
    </source>
</reference>
<dbReference type="PROSITE" id="PS50022">
    <property type="entry name" value="FA58C_3"/>
    <property type="match status" value="1"/>
</dbReference>
<name>L1J9W5_GUITC</name>
<organism evidence="2">
    <name type="scientific">Guillardia theta (strain CCMP2712)</name>
    <name type="common">Cryptophyte</name>
    <dbReference type="NCBI Taxonomy" id="905079"/>
    <lineage>
        <taxon>Eukaryota</taxon>
        <taxon>Cryptophyceae</taxon>
        <taxon>Pyrenomonadales</taxon>
        <taxon>Geminigeraceae</taxon>
        <taxon>Guillardia</taxon>
    </lineage>
</organism>
<keyword evidence="4" id="KW-1185">Reference proteome</keyword>
<evidence type="ECO:0000259" key="1">
    <source>
        <dbReference type="PROSITE" id="PS50022"/>
    </source>
</evidence>
<protein>
    <recommendedName>
        <fullName evidence="1">F5/8 type C domain-containing protein</fullName>
    </recommendedName>
</protein>
<dbReference type="PaxDb" id="55529-EKX45127"/>
<sequence>SWIEIDLGEGFGLIPTCYEVYHGKADGNDALRSWNFQASHNDRHWQTLREHRNDFRITEGFQKITSSLHYINDITEPLRAFRYFRILMTGSNSSGREHLCISKVELFG</sequence>
<reference evidence="3" key="3">
    <citation type="submission" date="2016-03" db="UniProtKB">
        <authorList>
            <consortium name="EnsemblProtists"/>
        </authorList>
    </citation>
    <scope>IDENTIFICATION</scope>
</reference>
<dbReference type="SUPFAM" id="SSF49785">
    <property type="entry name" value="Galactose-binding domain-like"/>
    <property type="match status" value="1"/>
</dbReference>
<feature type="non-terminal residue" evidence="2">
    <location>
        <position position="108"/>
    </location>
</feature>
<dbReference type="EnsemblProtists" id="EKX45127">
    <property type="protein sequence ID" value="EKX45127"/>
    <property type="gene ID" value="GUITHDRAFT_46879"/>
</dbReference>
<dbReference type="Proteomes" id="UP000011087">
    <property type="component" value="Unassembled WGS sequence"/>
</dbReference>
<dbReference type="PANTHER" id="PTHR47457:SF1">
    <property type="entry name" value="BTB DOMAIN-CONTAINING PROTEIN-RELATED"/>
    <property type="match status" value="1"/>
</dbReference>
<dbReference type="eggNOG" id="KOG4276">
    <property type="taxonomic scope" value="Eukaryota"/>
</dbReference>
<dbReference type="EMBL" id="JH993001">
    <property type="protein sequence ID" value="EKX45127.1"/>
    <property type="molecule type" value="Genomic_DNA"/>
</dbReference>
<dbReference type="HOGENOM" id="CLU_141261_0_0_1"/>
<evidence type="ECO:0000313" key="3">
    <source>
        <dbReference type="EnsemblProtists" id="EKX45127"/>
    </source>
</evidence>
<feature type="domain" description="F5/8 type C" evidence="1">
    <location>
        <begin position="1"/>
        <end position="108"/>
    </location>
</feature>